<gene>
    <name evidence="4" type="ORF">OB236_32340</name>
</gene>
<organism evidence="4 5">
    <name type="scientific">Paenibacillus baimaensis</name>
    <dbReference type="NCBI Taxonomy" id="2982185"/>
    <lineage>
        <taxon>Bacteria</taxon>
        <taxon>Bacillati</taxon>
        <taxon>Bacillota</taxon>
        <taxon>Bacilli</taxon>
        <taxon>Bacillales</taxon>
        <taxon>Paenibacillaceae</taxon>
        <taxon>Paenibacillus</taxon>
    </lineage>
</organism>
<evidence type="ECO:0000259" key="3">
    <source>
        <dbReference type="Pfam" id="PF18157"/>
    </source>
</evidence>
<dbReference type="InterPro" id="IPR040496">
    <property type="entry name" value="MID_pPIWI_RE"/>
</dbReference>
<dbReference type="InterPro" id="IPR024996">
    <property type="entry name" value="RNaseH_pPIWI_RE"/>
</dbReference>
<reference evidence="4 5" key="1">
    <citation type="submission" date="2022-09" db="EMBL/GenBank/DDBJ databases">
        <authorList>
            <person name="Han X.L."/>
            <person name="Wang Q."/>
            <person name="Lu T."/>
        </authorList>
    </citation>
    <scope>NUCLEOTIDE SEQUENCE [LARGE SCALE GENOMIC DNA]</scope>
    <source>
        <strain evidence="4 5">WQ 127069</strain>
    </source>
</reference>
<sequence length="830" mass="95935">MNKRENLRLVPLALEVNETAIREIEVYRLDMPLGWVEYINQFRKAPDNPYKLTITINKLAVKLQSLFPEIVWMNDRAYCKPGSPWIISVVPIPLEMIIALSMGWLEDVKAKSKVIVRPPTEPLASEMEWLRTKSGDVLSRDNEYQMIPALMAHQFCKSPKRLTEELTAELPQELNFYQVHAKGQAECMSERISTRKGDYAYVIRIRMKTRATKADQHIIMLSFGVRRFITESYIKSNECYVEGETKSSMLISMDNPFLRKKGLASRSFAKIRFQRKGNQAPFTKWIEGSDSIFWDVLWGQTIDSDRILENPSQFLQSDNPIQALVVNNRLFKKAKIPGAGIGFPEKEALFRLFCEEFANWVPLRILPEVRKKADKKPGLTSLPLFYSRNSMHITIEVYGSSKLYEQVEQSLVSTMGANKESISMREADGLFKLNCNNNVYIRLVHNLSSSLVGSLDIDTYKDQAFDQRVKRIEHELIEVQLTAAEEESVVDTIVALIEIYPRDHYKPNDADPKLAIREGLRRTGRINQFVHPQADNESADFHHRVCSALLDLLSDTGIVGRNVVKIPSEINILGFDIIEVKKKKPNYSKGYDTVFIPVFTKFQYGALYLRGWGMDNWLSLHQAQLCADQFKGWKTKNEQLVLQLLEQVLTDEVLEDEKIYILLNAELRRDFLKSLQNGQLRHDQNPLLFPRIQDLSGINVIRINTTDEVPAYLFEPRSYASGVFKDDGLYYGVGRKMSTIQIKKTKTKYAHPNEFFRQPRNTEYIPLGFKDEEERDHAALLIHDLRDVGITFDTHTAQPYPFHMLRSLKKYMNEESYQEWEIEPEFAEGE</sequence>
<evidence type="ECO:0000259" key="1">
    <source>
        <dbReference type="Pfam" id="PF13032"/>
    </source>
</evidence>
<feature type="domain" description="Prokaryotic pPIWI-RE MID" evidence="3">
    <location>
        <begin position="461"/>
        <end position="560"/>
    </location>
</feature>
<feature type="domain" description="pPIWI-RE module N-terminal" evidence="2">
    <location>
        <begin position="13"/>
        <end position="375"/>
    </location>
</feature>
<comment type="caution">
    <text evidence="4">The sequence shown here is derived from an EMBL/GenBank/DDBJ whole genome shotgun (WGS) entry which is preliminary data.</text>
</comment>
<accession>A0ABT2UQA1</accession>
<dbReference type="Proteomes" id="UP001652445">
    <property type="component" value="Unassembled WGS sequence"/>
</dbReference>
<dbReference type="RefSeq" id="WP_262687650.1">
    <property type="nucleotide sequence ID" value="NZ_JAOQIO010000110.1"/>
</dbReference>
<feature type="domain" description="pPIWI-RE RNaseH" evidence="1">
    <location>
        <begin position="580"/>
        <end position="812"/>
    </location>
</feature>
<dbReference type="Pfam" id="PF18157">
    <property type="entry name" value="MID_pPIWI_RE"/>
    <property type="match status" value="1"/>
</dbReference>
<name>A0ABT2UQA1_9BACL</name>
<evidence type="ECO:0000259" key="2">
    <source>
        <dbReference type="Pfam" id="PF13111"/>
    </source>
</evidence>
<evidence type="ECO:0000313" key="5">
    <source>
        <dbReference type="Proteomes" id="UP001652445"/>
    </source>
</evidence>
<evidence type="ECO:0000313" key="4">
    <source>
        <dbReference type="EMBL" id="MCU6796825.1"/>
    </source>
</evidence>
<dbReference type="Pfam" id="PF13032">
    <property type="entry name" value="RNaseH_pPIWI_RE"/>
    <property type="match status" value="1"/>
</dbReference>
<protein>
    <submittedName>
        <fullName evidence="4">DUF3962 domain-containing protein</fullName>
    </submittedName>
</protein>
<dbReference type="EMBL" id="JAOQIO010000110">
    <property type="protein sequence ID" value="MCU6796825.1"/>
    <property type="molecule type" value="Genomic_DNA"/>
</dbReference>
<keyword evidence="5" id="KW-1185">Reference proteome</keyword>
<dbReference type="InterPro" id="IPR025085">
    <property type="entry name" value="pPIWI_RE_X"/>
</dbReference>
<proteinExistence type="predicted"/>
<dbReference type="Pfam" id="PF13111">
    <property type="entry name" value="pPIWI_RE_X"/>
    <property type="match status" value="1"/>
</dbReference>